<dbReference type="EMBL" id="AP025564">
    <property type="protein sequence ID" value="BDE97684.1"/>
    <property type="molecule type" value="Genomic_DNA"/>
</dbReference>
<evidence type="ECO:0000313" key="5">
    <source>
        <dbReference type="EMBL" id="BDE97684.1"/>
    </source>
</evidence>
<dbReference type="GO" id="GO:0016787">
    <property type="term" value="F:hydrolase activity"/>
    <property type="evidence" value="ECO:0007669"/>
    <property type="project" value="UniProtKB-KW"/>
</dbReference>
<evidence type="ECO:0000313" key="6">
    <source>
        <dbReference type="Proteomes" id="UP001320544"/>
    </source>
</evidence>
<dbReference type="RefSeq" id="WP_244387074.1">
    <property type="nucleotide sequence ID" value="NZ_AP025564.1"/>
</dbReference>
<keyword evidence="3" id="KW-0067">ATP-binding</keyword>
<keyword evidence="6" id="KW-1185">Reference proteome</keyword>
<sequence length="242" mass="26551">MAGFSITIAGDSALNLEFADTITPETSTMIRIAAQSLTEDPIEGIIELVPTFCSLMVYYNPLVITFDELSYRLRGKLRGLDSADVFVKKIVQIPVCYGGEYGPDIKTVADHAHLSVEEVIDIHSSKDYLIDMLGFLPGFAYLGGLDKRIHTPRLATPRTLIEAGSVGIGGAQTGIYPLPSPGGWQIIGRTPIRPYDPDREEPILYAAGEYLRFVPITPDEYSATETQLSANAYEYQIILEGM</sequence>
<organism evidence="5 6">
    <name type="scientific">Raoultibacter timonensis</name>
    <dbReference type="NCBI Taxonomy" id="1907662"/>
    <lineage>
        <taxon>Bacteria</taxon>
        <taxon>Bacillati</taxon>
        <taxon>Actinomycetota</taxon>
        <taxon>Coriobacteriia</taxon>
        <taxon>Eggerthellales</taxon>
        <taxon>Eggerthellaceae</taxon>
        <taxon>Raoultibacter</taxon>
    </lineage>
</organism>
<dbReference type="PANTHER" id="PTHR34698">
    <property type="entry name" value="5-OXOPROLINASE SUBUNIT B"/>
    <property type="match status" value="1"/>
</dbReference>
<dbReference type="Gene3D" id="2.40.100.10">
    <property type="entry name" value="Cyclophilin-like"/>
    <property type="match status" value="1"/>
</dbReference>
<reference evidence="5 6" key="1">
    <citation type="submission" date="2022-01" db="EMBL/GenBank/DDBJ databases">
        <title>Novel bile acid biosynthetic pathways are enriched in the microbiome of centenarians.</title>
        <authorList>
            <person name="Sato Y."/>
            <person name="Atarashi K."/>
            <person name="Plichta R.D."/>
            <person name="Arai Y."/>
            <person name="Sasajima S."/>
            <person name="Kearney M.S."/>
            <person name="Suda W."/>
            <person name="Takeshita K."/>
            <person name="Sasaki T."/>
            <person name="Okamoto S."/>
            <person name="Skelly N.A."/>
            <person name="Okamura Y."/>
            <person name="Vlamakis H."/>
            <person name="Li Y."/>
            <person name="Tanoue T."/>
            <person name="Takei H."/>
            <person name="Nittono H."/>
            <person name="Narushima S."/>
            <person name="Irie J."/>
            <person name="Itoh H."/>
            <person name="Moriya K."/>
            <person name="Sugiura Y."/>
            <person name="Suematsu M."/>
            <person name="Moritoki N."/>
            <person name="Shibata S."/>
            <person name="Littman R.D."/>
            <person name="Fischbach A.M."/>
            <person name="Uwamino Y."/>
            <person name="Inoue T."/>
            <person name="Honda A."/>
            <person name="Hattori M."/>
            <person name="Murai T."/>
            <person name="Xavier J.R."/>
            <person name="Hirose N."/>
            <person name="Honda K."/>
        </authorList>
    </citation>
    <scope>NUCLEOTIDE SEQUENCE [LARGE SCALE GENOMIC DNA]</scope>
    <source>
        <strain evidence="5 6">CE91-St30</strain>
    </source>
</reference>
<dbReference type="PANTHER" id="PTHR34698:SF2">
    <property type="entry name" value="5-OXOPROLINASE SUBUNIT B"/>
    <property type="match status" value="1"/>
</dbReference>
<protein>
    <submittedName>
        <fullName evidence="5">Allophanate hydrolase</fullName>
    </submittedName>
</protein>
<evidence type="ECO:0000256" key="2">
    <source>
        <dbReference type="ARBA" id="ARBA00022801"/>
    </source>
</evidence>
<dbReference type="SUPFAM" id="SSF50891">
    <property type="entry name" value="Cyclophilin-like"/>
    <property type="match status" value="1"/>
</dbReference>
<evidence type="ECO:0000256" key="1">
    <source>
        <dbReference type="ARBA" id="ARBA00022741"/>
    </source>
</evidence>
<keyword evidence="2 5" id="KW-0378">Hydrolase</keyword>
<proteinExistence type="predicted"/>
<dbReference type="Gene3D" id="3.30.1360.40">
    <property type="match status" value="1"/>
</dbReference>
<evidence type="ECO:0000259" key="4">
    <source>
        <dbReference type="SMART" id="SM00796"/>
    </source>
</evidence>
<name>A0ABN6MI83_9ACTN</name>
<accession>A0ABN6MI83</accession>
<dbReference type="Proteomes" id="UP001320544">
    <property type="component" value="Chromosome"/>
</dbReference>
<dbReference type="InterPro" id="IPR029000">
    <property type="entry name" value="Cyclophilin-like_dom_sf"/>
</dbReference>
<keyword evidence="1" id="KW-0547">Nucleotide-binding</keyword>
<dbReference type="NCBIfam" id="TIGR00370">
    <property type="entry name" value="5-oxoprolinase subunit PxpB"/>
    <property type="match status" value="1"/>
</dbReference>
<feature type="domain" description="Carboxyltransferase" evidence="4">
    <location>
        <begin position="4"/>
        <end position="205"/>
    </location>
</feature>
<gene>
    <name evidence="5" type="ORF">CE91St30_30170</name>
</gene>
<dbReference type="InterPro" id="IPR010016">
    <property type="entry name" value="PxpB"/>
</dbReference>
<dbReference type="SMART" id="SM00796">
    <property type="entry name" value="AHS1"/>
    <property type="match status" value="1"/>
</dbReference>
<dbReference type="Pfam" id="PF02682">
    <property type="entry name" value="CT_C_D"/>
    <property type="match status" value="1"/>
</dbReference>
<dbReference type="SUPFAM" id="SSF160467">
    <property type="entry name" value="PH0987 N-terminal domain-like"/>
    <property type="match status" value="1"/>
</dbReference>
<evidence type="ECO:0000256" key="3">
    <source>
        <dbReference type="ARBA" id="ARBA00022840"/>
    </source>
</evidence>
<dbReference type="InterPro" id="IPR003833">
    <property type="entry name" value="CT_C_D"/>
</dbReference>